<dbReference type="AlphaFoldDB" id="A0A5N4B5U3"/>
<sequence length="360" mass="40768">MGKRSRRDRDSKTVRKRRRLLQKLSRLDRDSSRHRRSVFGSVSDSGTPERMLSFSASDTTSDRGNTPDSSRNIYFGSENSVMDIPAVRDYAVTDENLSPNLPREALPLSADVLKILGCDKDEEDLGSKAIRKELATSWSELIKSKLSDQARTDLLSCYLPPSNLKALEPPKLNLEVAAAINEPARNRDMRLLQFQKQLGSSLSALGYALSSLLEQKGEADLRLVQPLSDAGKLLADLFSSYSSVRKELVSLGLKKELKETLNSVEVDTWLFGTNLDERVKASKNLEKISQELKPVKATTSSNRVSKNFKGTPHVNRVRRDQQPFRQPTRQYRDLSLQDQRTRRGHQRFQGRPINKKARMR</sequence>
<proteinExistence type="predicted"/>
<feature type="region of interest" description="Disordered" evidence="1">
    <location>
        <begin position="317"/>
        <end position="360"/>
    </location>
</feature>
<feature type="compositionally biased region" description="Basic residues" evidence="1">
    <location>
        <begin position="342"/>
        <end position="360"/>
    </location>
</feature>
<dbReference type="PANTHER" id="PTHR34239:SF2">
    <property type="entry name" value="TRANSPOSABLE ELEMENT P TRANSPOSASE_THAP9 CONSERVED DOMAIN-CONTAINING PROTEIN"/>
    <property type="match status" value="1"/>
</dbReference>
<comment type="caution">
    <text evidence="2">The sequence shown here is derived from an EMBL/GenBank/DDBJ whole genome shotgun (WGS) entry which is preliminary data.</text>
</comment>
<feature type="compositionally biased region" description="Polar residues" evidence="1">
    <location>
        <begin position="54"/>
        <end position="74"/>
    </location>
</feature>
<gene>
    <name evidence="2" type="ORF">PPYR_01942</name>
</gene>
<name>A0A5N4B5U3_PHOPY</name>
<protein>
    <submittedName>
        <fullName evidence="2">Uncharacterized protein</fullName>
    </submittedName>
</protein>
<dbReference type="Proteomes" id="UP000327044">
    <property type="component" value="Unassembled WGS sequence"/>
</dbReference>
<keyword evidence="3" id="KW-1185">Reference proteome</keyword>
<accession>A0A5N4B5U3</accession>
<dbReference type="PANTHER" id="PTHR34239">
    <property type="entry name" value="APPLE DOMAIN-CONTAINING PROTEIN"/>
    <property type="match status" value="1"/>
</dbReference>
<evidence type="ECO:0000256" key="1">
    <source>
        <dbReference type="SAM" id="MobiDB-lite"/>
    </source>
</evidence>
<dbReference type="EMBL" id="VVIM01000001">
    <property type="protein sequence ID" value="KAB0804972.1"/>
    <property type="molecule type" value="Genomic_DNA"/>
</dbReference>
<evidence type="ECO:0000313" key="2">
    <source>
        <dbReference type="EMBL" id="KAB0804972.1"/>
    </source>
</evidence>
<feature type="region of interest" description="Disordered" evidence="1">
    <location>
        <begin position="1"/>
        <end position="74"/>
    </location>
</feature>
<dbReference type="InParanoid" id="A0A5N4B5U3"/>
<evidence type="ECO:0000313" key="3">
    <source>
        <dbReference type="Proteomes" id="UP000327044"/>
    </source>
</evidence>
<organism evidence="2 3">
    <name type="scientific">Photinus pyralis</name>
    <name type="common">Common eastern firefly</name>
    <name type="synonym">Lampyris pyralis</name>
    <dbReference type="NCBI Taxonomy" id="7054"/>
    <lineage>
        <taxon>Eukaryota</taxon>
        <taxon>Metazoa</taxon>
        <taxon>Ecdysozoa</taxon>
        <taxon>Arthropoda</taxon>
        <taxon>Hexapoda</taxon>
        <taxon>Insecta</taxon>
        <taxon>Pterygota</taxon>
        <taxon>Neoptera</taxon>
        <taxon>Endopterygota</taxon>
        <taxon>Coleoptera</taxon>
        <taxon>Polyphaga</taxon>
        <taxon>Elateriformia</taxon>
        <taxon>Elateroidea</taxon>
        <taxon>Lampyridae</taxon>
        <taxon>Lampyrinae</taxon>
        <taxon>Photinus</taxon>
    </lineage>
</organism>
<reference evidence="2 3" key="1">
    <citation type="journal article" date="2018" name="Elife">
        <title>Firefly genomes illuminate parallel origins of bioluminescence in beetles.</title>
        <authorList>
            <person name="Fallon T.R."/>
            <person name="Lower S.E."/>
            <person name="Chang C.H."/>
            <person name="Bessho-Uehara M."/>
            <person name="Martin G.J."/>
            <person name="Bewick A.J."/>
            <person name="Behringer M."/>
            <person name="Debat H.J."/>
            <person name="Wong I."/>
            <person name="Day J.C."/>
            <person name="Suvorov A."/>
            <person name="Silva C.J."/>
            <person name="Stanger-Hall K.F."/>
            <person name="Hall D.W."/>
            <person name="Schmitz R.J."/>
            <person name="Nelson D.R."/>
            <person name="Lewis S.M."/>
            <person name="Shigenobu S."/>
            <person name="Bybee S.M."/>
            <person name="Larracuente A.M."/>
            <person name="Oba Y."/>
            <person name="Weng J.K."/>
        </authorList>
    </citation>
    <scope>NUCLEOTIDE SEQUENCE [LARGE SCALE GENOMIC DNA]</scope>
    <source>
        <strain evidence="2">1611_PpyrPB1</strain>
        <tissue evidence="2">Whole body</tissue>
    </source>
</reference>